<proteinExistence type="predicted"/>
<protein>
    <submittedName>
        <fullName evidence="2">Uncharacterized protein</fullName>
    </submittedName>
</protein>
<sequence length="149" mass="16291">MSLTTTAKGCPLKKAGIRPKQQVRRQPPPFAATTGEEEEGTEQQAVVEVMTEQLQPTVQPLIVQESMLSQMLSQVTDHINLSIDHGPLPSSSFIDNNQPTSRPVVLTTATKQGRSKAKNQAKKRNETSTGENPGKKKKKSTKPELMAMV</sequence>
<organism evidence="2 3">
    <name type="scientific">Panicum virgatum</name>
    <name type="common">Blackwell switchgrass</name>
    <dbReference type="NCBI Taxonomy" id="38727"/>
    <lineage>
        <taxon>Eukaryota</taxon>
        <taxon>Viridiplantae</taxon>
        <taxon>Streptophyta</taxon>
        <taxon>Embryophyta</taxon>
        <taxon>Tracheophyta</taxon>
        <taxon>Spermatophyta</taxon>
        <taxon>Magnoliopsida</taxon>
        <taxon>Liliopsida</taxon>
        <taxon>Poales</taxon>
        <taxon>Poaceae</taxon>
        <taxon>PACMAD clade</taxon>
        <taxon>Panicoideae</taxon>
        <taxon>Panicodae</taxon>
        <taxon>Paniceae</taxon>
        <taxon>Panicinae</taxon>
        <taxon>Panicum</taxon>
        <taxon>Panicum sect. Hiantes</taxon>
    </lineage>
</organism>
<accession>A0A8T0SMS6</accession>
<dbReference type="AlphaFoldDB" id="A0A8T0SMS6"/>
<feature type="compositionally biased region" description="Polar residues" evidence="1">
    <location>
        <begin position="89"/>
        <end position="112"/>
    </location>
</feature>
<keyword evidence="3" id="KW-1185">Reference proteome</keyword>
<dbReference type="EMBL" id="CM029045">
    <property type="protein sequence ID" value="KAG2598323.1"/>
    <property type="molecule type" value="Genomic_DNA"/>
</dbReference>
<feature type="region of interest" description="Disordered" evidence="1">
    <location>
        <begin position="1"/>
        <end position="43"/>
    </location>
</feature>
<feature type="compositionally biased region" description="Basic residues" evidence="1">
    <location>
        <begin position="113"/>
        <end position="122"/>
    </location>
</feature>
<evidence type="ECO:0000313" key="3">
    <source>
        <dbReference type="Proteomes" id="UP000823388"/>
    </source>
</evidence>
<evidence type="ECO:0000256" key="1">
    <source>
        <dbReference type="SAM" id="MobiDB-lite"/>
    </source>
</evidence>
<reference evidence="2" key="1">
    <citation type="submission" date="2020-05" db="EMBL/GenBank/DDBJ databases">
        <title>WGS assembly of Panicum virgatum.</title>
        <authorList>
            <person name="Lovell J.T."/>
            <person name="Jenkins J."/>
            <person name="Shu S."/>
            <person name="Juenger T.E."/>
            <person name="Schmutz J."/>
        </authorList>
    </citation>
    <scope>NUCLEOTIDE SEQUENCE</scope>
    <source>
        <strain evidence="2">AP13</strain>
    </source>
</reference>
<comment type="caution">
    <text evidence="2">The sequence shown here is derived from an EMBL/GenBank/DDBJ whole genome shotgun (WGS) entry which is preliminary data.</text>
</comment>
<name>A0A8T0SMS6_PANVG</name>
<gene>
    <name evidence="2" type="ORF">PVAP13_5KG362200</name>
</gene>
<evidence type="ECO:0000313" key="2">
    <source>
        <dbReference type="EMBL" id="KAG2598323.1"/>
    </source>
</evidence>
<dbReference type="Proteomes" id="UP000823388">
    <property type="component" value="Chromosome 5K"/>
</dbReference>
<feature type="region of interest" description="Disordered" evidence="1">
    <location>
        <begin position="83"/>
        <end position="149"/>
    </location>
</feature>